<organism evidence="7 8">
    <name type="scientific">Petromyzon marinus</name>
    <name type="common">Sea lamprey</name>
    <dbReference type="NCBI Taxonomy" id="7757"/>
    <lineage>
        <taxon>Eukaryota</taxon>
        <taxon>Metazoa</taxon>
        <taxon>Chordata</taxon>
        <taxon>Craniata</taxon>
        <taxon>Vertebrata</taxon>
        <taxon>Cyclostomata</taxon>
        <taxon>Hyperoartia</taxon>
        <taxon>Petromyzontiformes</taxon>
        <taxon>Petromyzontidae</taxon>
        <taxon>Petromyzon</taxon>
    </lineage>
</organism>
<evidence type="ECO:0000313" key="7">
    <source>
        <dbReference type="Proteomes" id="UP001318040"/>
    </source>
</evidence>
<reference evidence="8" key="1">
    <citation type="submission" date="2025-08" db="UniProtKB">
        <authorList>
            <consortium name="RefSeq"/>
        </authorList>
    </citation>
    <scope>IDENTIFICATION</scope>
    <source>
        <tissue evidence="8">Sperm</tissue>
    </source>
</reference>
<dbReference type="PANTHER" id="PTHR14097">
    <property type="entry name" value="OXIDOREDUCTASE HTATIP2"/>
    <property type="match status" value="1"/>
</dbReference>
<comment type="subunit">
    <text evidence="4">Monomer. Forms homodimers during oxidative stress. Interacts (via N-terminus) with elongation factor EEF1A1 (via middle-region); the interaction is direct and competes with EEF1A1 binding to guanyl-nucleotide exchange factor EEF1B2, thereby inhibiting GDP for GTP exchange and reactivation of EEF1A1. Interacts with nuclear transport receptors XPO4, IPO5/RANBP5, IPO7, IPO9 and KPNB1 as well as GCN1L1/GCN1 and LRPPRC probably through their HEAT repeats. Binds NCOA5/CIA.</text>
</comment>
<evidence type="ECO:0000256" key="1">
    <source>
        <dbReference type="ARBA" id="ARBA00022857"/>
    </source>
</evidence>
<dbReference type="RefSeq" id="XP_032815925.1">
    <property type="nucleotide sequence ID" value="XM_032960034.1"/>
</dbReference>
<dbReference type="AlphaFoldDB" id="A0AAJ7TFD0"/>
<sequence length="335" mass="37494">MCFFLFLPTRKRLRGARLAQHFTAASLLCRSQCSLFSLAPSLSRLLSSLTVRSRCCNRSRMVYPPLEGRRGALLVIAVACVAWWIRVDSSYPESERRMEQELESHRENFRKQNRSCFVLGASGETGSVLLREIVSSRLFSRVTTIGRRQLEFPDDSYKDVVQEVVDFEKLDDYANAFKGHDVGFCCLGTTRAKAGAAGFVRVDHDYVLKSAELAKAGGCTHFNLQSSKGADKNSGFLYTKVKGEIEADVHKLDFERYTVYRPAVLLCDRKESRPTEWMTRKVLSPVAALFPTFITTPVETVVRAMINVAVTPASKSVQLLENAEIHRLAAGKGAH</sequence>
<keyword evidence="3" id="KW-1015">Disulfide bond</keyword>
<dbReference type="GO" id="GO:0003824">
    <property type="term" value="F:catalytic activity"/>
    <property type="evidence" value="ECO:0007669"/>
    <property type="project" value="UniProtKB-ARBA"/>
</dbReference>
<dbReference type="FunFam" id="3.40.50.720:FF:000271">
    <property type="entry name" value="oxidoreductase HTATIP2 isoform X1"/>
    <property type="match status" value="1"/>
</dbReference>
<dbReference type="PANTHER" id="PTHR14097:SF7">
    <property type="entry name" value="OXIDOREDUCTASE HTATIP2"/>
    <property type="match status" value="1"/>
</dbReference>
<keyword evidence="2" id="KW-0007">Acetylation</keyword>
<keyword evidence="7" id="KW-1185">Reference proteome</keyword>
<evidence type="ECO:0000256" key="3">
    <source>
        <dbReference type="ARBA" id="ARBA00023157"/>
    </source>
</evidence>
<keyword evidence="1" id="KW-0521">NADP</keyword>
<name>A0AAJ7TFD0_PETMA</name>
<evidence type="ECO:0000256" key="2">
    <source>
        <dbReference type="ARBA" id="ARBA00022990"/>
    </source>
</evidence>
<gene>
    <name evidence="8" type="primary">HTATIP2</name>
</gene>
<dbReference type="InterPro" id="IPR036291">
    <property type="entry name" value="NAD(P)-bd_dom_sf"/>
</dbReference>
<proteinExistence type="predicted"/>
<dbReference type="KEGG" id="pmrn:116945582"/>
<dbReference type="CDD" id="cd05250">
    <property type="entry name" value="CC3_like_SDR_a"/>
    <property type="match status" value="1"/>
</dbReference>
<dbReference type="CTD" id="10553"/>
<evidence type="ECO:0000256" key="5">
    <source>
        <dbReference type="ARBA" id="ARBA00093604"/>
    </source>
</evidence>
<evidence type="ECO:0000313" key="8">
    <source>
        <dbReference type="RefSeq" id="XP_032815925.1"/>
    </source>
</evidence>
<evidence type="ECO:0000259" key="6">
    <source>
        <dbReference type="Pfam" id="PF13460"/>
    </source>
</evidence>
<dbReference type="SUPFAM" id="SSF51735">
    <property type="entry name" value="NAD(P)-binding Rossmann-fold domains"/>
    <property type="match status" value="1"/>
</dbReference>
<dbReference type="GO" id="GO:0005737">
    <property type="term" value="C:cytoplasm"/>
    <property type="evidence" value="ECO:0007669"/>
    <property type="project" value="TreeGrafter"/>
</dbReference>
<dbReference type="Gene3D" id="3.40.50.720">
    <property type="entry name" value="NAD(P)-binding Rossmann-like Domain"/>
    <property type="match status" value="1"/>
</dbReference>
<dbReference type="Pfam" id="PF13460">
    <property type="entry name" value="NAD_binding_10"/>
    <property type="match status" value="1"/>
</dbReference>
<protein>
    <recommendedName>
        <fullName evidence="5">Protein HTATIP2</fullName>
    </recommendedName>
</protein>
<evidence type="ECO:0000256" key="4">
    <source>
        <dbReference type="ARBA" id="ARBA00093483"/>
    </source>
</evidence>
<dbReference type="Proteomes" id="UP001318040">
    <property type="component" value="Chromosome 24"/>
</dbReference>
<accession>A0AAJ7TFD0</accession>
<dbReference type="InterPro" id="IPR016040">
    <property type="entry name" value="NAD(P)-bd_dom"/>
</dbReference>
<dbReference type="GO" id="GO:0051170">
    <property type="term" value="P:import into nucleus"/>
    <property type="evidence" value="ECO:0007669"/>
    <property type="project" value="TreeGrafter"/>
</dbReference>
<feature type="domain" description="NAD(P)-binding" evidence="6">
    <location>
        <begin position="120"/>
        <end position="265"/>
    </location>
</feature>